<dbReference type="SUPFAM" id="SSF56645">
    <property type="entry name" value="Acyl-CoA dehydrogenase NM domain-like"/>
    <property type="match status" value="1"/>
</dbReference>
<dbReference type="OrthoDB" id="538336at2759"/>
<reference evidence="20" key="1">
    <citation type="submission" date="2016-05" db="EMBL/GenBank/DDBJ databases">
        <title>Comparative genomics of biotechnologically important yeasts.</title>
        <authorList>
            <consortium name="DOE Joint Genome Institute"/>
            <person name="Riley R."/>
            <person name="Haridas S."/>
            <person name="Wolfe K.H."/>
            <person name="Lopes M.R."/>
            <person name="Hittinger C.T."/>
            <person name="Goker M."/>
            <person name="Salamov A."/>
            <person name="Wisecaver J."/>
            <person name="Long T.M."/>
            <person name="Aerts A.L."/>
            <person name="Barry K."/>
            <person name="Choi C."/>
            <person name="Clum A."/>
            <person name="Coughlan A.Y."/>
            <person name="Deshpande S."/>
            <person name="Douglass A.P."/>
            <person name="Hanson S.J."/>
            <person name="Klenk H.-P."/>
            <person name="Labutti K."/>
            <person name="Lapidus A."/>
            <person name="Lindquist E."/>
            <person name="Lipzen A."/>
            <person name="Meier-Kolthoff J.P."/>
            <person name="Ohm R.A."/>
            <person name="Otillar R.P."/>
            <person name="Pangilinan J."/>
            <person name="Peng Y."/>
            <person name="Rokas A."/>
            <person name="Rosa C.A."/>
            <person name="Scheuner C."/>
            <person name="Sibirny A.A."/>
            <person name="Slot J.C."/>
            <person name="Stielow J.B."/>
            <person name="Sun H."/>
            <person name="Kurtzman C.P."/>
            <person name="Blackwell M."/>
            <person name="Grigoriev I.V."/>
            <person name="Jeffries T.W."/>
        </authorList>
    </citation>
    <scope>NUCLEOTIDE SEQUENCE [LARGE SCALE GENOMIC DNA]</scope>
    <source>
        <strain evidence="20">NRRL Y-12698</strain>
    </source>
</reference>
<feature type="domain" description="Acyl-coenzyme A oxidase N-terminal" evidence="17">
    <location>
        <begin position="25"/>
        <end position="135"/>
    </location>
</feature>
<dbReference type="Pfam" id="PF22924">
    <property type="entry name" value="ACOX_C_alpha1"/>
    <property type="match status" value="1"/>
</dbReference>
<evidence type="ECO:0000313" key="20">
    <source>
        <dbReference type="Proteomes" id="UP000094336"/>
    </source>
</evidence>
<evidence type="ECO:0000259" key="18">
    <source>
        <dbReference type="Pfam" id="PF22924"/>
    </source>
</evidence>
<protein>
    <recommendedName>
        <fullName evidence="12">Acyl-coenzyme A oxidase</fullName>
    </recommendedName>
</protein>
<keyword evidence="10" id="KW-0443">Lipid metabolism</keyword>
<dbReference type="PANTHER" id="PTHR10909">
    <property type="entry name" value="ELECTRON TRANSPORT OXIDOREDUCTASE"/>
    <property type="match status" value="1"/>
</dbReference>
<dbReference type="FunFam" id="1.20.140.10:FF:000015">
    <property type="entry name" value="Acyl-coenzyme A oxidase"/>
    <property type="match status" value="1"/>
</dbReference>
<evidence type="ECO:0000313" key="19">
    <source>
        <dbReference type="EMBL" id="ODQ80946.1"/>
    </source>
</evidence>
<feature type="active site" description="Proton acceptor" evidence="13">
    <location>
        <position position="447"/>
    </location>
</feature>
<evidence type="ECO:0000256" key="8">
    <source>
        <dbReference type="ARBA" id="ARBA00022832"/>
    </source>
</evidence>
<dbReference type="AlphaFoldDB" id="A0A1E3QTB6"/>
<comment type="cofactor">
    <cofactor evidence="2">
        <name>FAD</name>
        <dbReference type="ChEBI" id="CHEBI:57692"/>
    </cofactor>
</comment>
<sequence length="696" mass="76341">MSVTYTDSPNPAASIAKERAQTSFDIDTMNEFLEGGSNQAALVKSLYLQFERDPILTTSTAVYDLTKDQKRELTAKKIARVAQYLEADTPTTFAKRLHLIHTVDPQVGTRIAVNLGLFVNCIRGNGTDEQFKYWVLTQGASQMKGIYGCFGMTELAHGSNVAGLETTATFDVETDEFVINTPHVGATKWWIGGAAHSSSHCATYARLIVKGVDHGVKTFVVPLRDANHDLMPGVSVGDIGAKMGRDGVDNGWIQFSNVRIPHAFMLSRYDRVCRDGTVHSAPLAQLAYSALLDGRVTMVYNSFRFGSRFITIALRYAVARRQFGKSSDGLGGEEQLLNYPLHQNRLMPYLASIYAMSATGDKMNWYLKDIINGLEASVRTADMSQIGAAIDDMKSLFVISASLKSTCTWLTSSLIDECRQACGGHGYSAYSGFGQGYSDWAVQCTWEGDNNVLAMSAGKAIVQHVQKVLKGKKVSGEFAFLNSYKADETSEVLKGPVGNLTTLLATFQTLVGRLSGHANEILGHSSGSWEVISVHQVNISKIFAHTYILSTFTKRIAEVSDFAINIQLTQLAQLYALSTLSQYSSLFLQYNVLAASTLAKVQAEVGNLNARIRPQVVGLTDSFMMPDFAINSALGSKAGDIYESYFNLVKNQNDPSVTKAPYSAVLEKMLNRQDLEVRERSERTEQVLRILGSTDE</sequence>
<dbReference type="Pfam" id="PF14749">
    <property type="entry name" value="Acyl-CoA_ox_N"/>
    <property type="match status" value="1"/>
</dbReference>
<dbReference type="GO" id="GO:0005777">
    <property type="term" value="C:peroxisome"/>
    <property type="evidence" value="ECO:0007669"/>
    <property type="project" value="UniProtKB-SubCell"/>
</dbReference>
<feature type="domain" description="Acyl-CoA oxidase C-terminal" evidence="15">
    <location>
        <begin position="500"/>
        <end position="671"/>
    </location>
</feature>
<organism evidence="19 20">
    <name type="scientific">Babjeviella inositovora NRRL Y-12698</name>
    <dbReference type="NCBI Taxonomy" id="984486"/>
    <lineage>
        <taxon>Eukaryota</taxon>
        <taxon>Fungi</taxon>
        <taxon>Dikarya</taxon>
        <taxon>Ascomycota</taxon>
        <taxon>Saccharomycotina</taxon>
        <taxon>Pichiomycetes</taxon>
        <taxon>Serinales incertae sedis</taxon>
        <taxon>Babjeviella</taxon>
    </lineage>
</organism>
<dbReference type="STRING" id="984486.A0A1E3QTB6"/>
<dbReference type="InterPro" id="IPR029320">
    <property type="entry name" value="Acyl-CoA_ox_N"/>
</dbReference>
<dbReference type="FunFam" id="1.20.140.10:FF:000007">
    <property type="entry name" value="Acyl-coenzyme A oxidase"/>
    <property type="match status" value="1"/>
</dbReference>
<keyword evidence="11" id="KW-0576">Peroxisome</keyword>
<keyword evidence="7 12" id="KW-0274">FAD</keyword>
<feature type="binding site" evidence="14">
    <location>
        <position position="153"/>
    </location>
    <ligand>
        <name>FAD</name>
        <dbReference type="ChEBI" id="CHEBI:57692"/>
    </ligand>
</feature>
<dbReference type="InterPro" id="IPR036250">
    <property type="entry name" value="AcylCo_DH-like_C"/>
</dbReference>
<dbReference type="GO" id="GO:0003997">
    <property type="term" value="F:acyl-CoA oxidase activity"/>
    <property type="evidence" value="ECO:0007669"/>
    <property type="project" value="UniProtKB-EC"/>
</dbReference>
<dbReference type="GO" id="GO:0033540">
    <property type="term" value="P:fatty acid beta-oxidation using acyl-CoA oxidase"/>
    <property type="evidence" value="ECO:0007669"/>
    <property type="project" value="UniProtKB-UniPathway"/>
</dbReference>
<accession>A0A1E3QTB6</accession>
<evidence type="ECO:0000256" key="14">
    <source>
        <dbReference type="PIRSR" id="PIRSR000168-2"/>
    </source>
</evidence>
<dbReference type="FunFam" id="2.40.110.10:FF:000003">
    <property type="entry name" value="Acyl-coenzyme A oxidase"/>
    <property type="match status" value="1"/>
</dbReference>
<comment type="subcellular location">
    <subcellularLocation>
        <location evidence="3">Peroxisome</location>
    </subcellularLocation>
</comment>
<evidence type="ECO:0000256" key="10">
    <source>
        <dbReference type="ARBA" id="ARBA00023098"/>
    </source>
</evidence>
<dbReference type="PANTHER" id="PTHR10909:SF352">
    <property type="entry name" value="ACYL-COENZYME A OXIDASE-LIKE PROTEIN"/>
    <property type="match status" value="1"/>
</dbReference>
<dbReference type="Gene3D" id="1.20.140.10">
    <property type="entry name" value="Butyryl-CoA Dehydrogenase, subunit A, domain 3"/>
    <property type="match status" value="2"/>
</dbReference>
<name>A0A1E3QTB6_9ASCO</name>
<dbReference type="InterPro" id="IPR009100">
    <property type="entry name" value="AcylCoA_DH/oxidase_NM_dom_sf"/>
</dbReference>
<evidence type="ECO:0000256" key="7">
    <source>
        <dbReference type="ARBA" id="ARBA00022827"/>
    </source>
</evidence>
<evidence type="ECO:0000259" key="15">
    <source>
        <dbReference type="Pfam" id="PF01756"/>
    </source>
</evidence>
<dbReference type="InterPro" id="IPR037069">
    <property type="entry name" value="AcylCoA_DH/ox_N_sf"/>
</dbReference>
<gene>
    <name evidence="19" type="ORF">BABINDRAFT_165684</name>
</gene>
<dbReference type="Gene3D" id="1.10.540.10">
    <property type="entry name" value="Acyl-CoA dehydrogenase/oxidase, N-terminal domain"/>
    <property type="match status" value="1"/>
</dbReference>
<dbReference type="GeneID" id="30148214"/>
<evidence type="ECO:0000256" key="1">
    <source>
        <dbReference type="ARBA" id="ARBA00001201"/>
    </source>
</evidence>
<dbReference type="FunFam" id="1.10.540.10:FF:000018">
    <property type="entry name" value="Acyl-coenzyme A oxidase"/>
    <property type="match status" value="1"/>
</dbReference>
<dbReference type="Pfam" id="PF01756">
    <property type="entry name" value="ACOX"/>
    <property type="match status" value="1"/>
</dbReference>
<dbReference type="PIRSF" id="PIRSF000168">
    <property type="entry name" value="Acyl-CoA_oxidase"/>
    <property type="match status" value="1"/>
</dbReference>
<dbReference type="InterPro" id="IPR012258">
    <property type="entry name" value="Acyl-CoA_oxidase"/>
</dbReference>
<evidence type="ECO:0000256" key="13">
    <source>
        <dbReference type="PIRSR" id="PIRSR000168-1"/>
    </source>
</evidence>
<evidence type="ECO:0000256" key="11">
    <source>
        <dbReference type="ARBA" id="ARBA00023140"/>
    </source>
</evidence>
<dbReference type="SUPFAM" id="SSF47203">
    <property type="entry name" value="Acyl-CoA dehydrogenase C-terminal domain-like"/>
    <property type="match status" value="2"/>
</dbReference>
<keyword evidence="20" id="KW-1185">Reference proteome</keyword>
<dbReference type="UniPathway" id="UPA00661"/>
<dbReference type="GO" id="GO:0005504">
    <property type="term" value="F:fatty acid binding"/>
    <property type="evidence" value="ECO:0007669"/>
    <property type="project" value="TreeGrafter"/>
</dbReference>
<feature type="domain" description="Acyl-CoA oxidase C-alpha1" evidence="18">
    <location>
        <begin position="288"/>
        <end position="461"/>
    </location>
</feature>
<comment type="similarity">
    <text evidence="5 12">Belongs to the acyl-CoA oxidase family.</text>
</comment>
<dbReference type="InterPro" id="IPR006091">
    <property type="entry name" value="Acyl-CoA_Oxase/DH_mid-dom"/>
</dbReference>
<evidence type="ECO:0000259" key="16">
    <source>
        <dbReference type="Pfam" id="PF02770"/>
    </source>
</evidence>
<dbReference type="Pfam" id="PF02770">
    <property type="entry name" value="Acyl-CoA_dh_M"/>
    <property type="match status" value="1"/>
</dbReference>
<evidence type="ECO:0000256" key="4">
    <source>
        <dbReference type="ARBA" id="ARBA00004846"/>
    </source>
</evidence>
<proteinExistence type="inferred from homology"/>
<evidence type="ECO:0000256" key="5">
    <source>
        <dbReference type="ARBA" id="ARBA00006288"/>
    </source>
</evidence>
<feature type="binding site" evidence="14">
    <location>
        <position position="192"/>
    </location>
    <ligand>
        <name>FAD</name>
        <dbReference type="ChEBI" id="CHEBI:57692"/>
    </ligand>
</feature>
<evidence type="ECO:0000256" key="9">
    <source>
        <dbReference type="ARBA" id="ARBA00023002"/>
    </source>
</evidence>
<keyword evidence="8" id="KW-0276">Fatty acid metabolism</keyword>
<evidence type="ECO:0000259" key="17">
    <source>
        <dbReference type="Pfam" id="PF14749"/>
    </source>
</evidence>
<keyword evidence="6 12" id="KW-0285">Flavoprotein</keyword>
<evidence type="ECO:0000256" key="12">
    <source>
        <dbReference type="PIRNR" id="PIRNR000168"/>
    </source>
</evidence>
<dbReference type="RefSeq" id="XP_018986274.1">
    <property type="nucleotide sequence ID" value="XM_019130361.1"/>
</dbReference>
<dbReference type="InterPro" id="IPR002655">
    <property type="entry name" value="Acyl-CoA_oxidase_C"/>
</dbReference>
<dbReference type="Proteomes" id="UP000094336">
    <property type="component" value="Unassembled WGS sequence"/>
</dbReference>
<dbReference type="InterPro" id="IPR055060">
    <property type="entry name" value="ACOX_C_alpha1"/>
</dbReference>
<comment type="pathway">
    <text evidence="4">Lipid metabolism; peroxisomal fatty acid beta-oxidation.</text>
</comment>
<dbReference type="InterPro" id="IPR046373">
    <property type="entry name" value="Acyl-CoA_Oxase/DH_mid-dom_sf"/>
</dbReference>
<dbReference type="EMBL" id="KV454428">
    <property type="protein sequence ID" value="ODQ80946.1"/>
    <property type="molecule type" value="Genomic_DNA"/>
</dbReference>
<evidence type="ECO:0000256" key="2">
    <source>
        <dbReference type="ARBA" id="ARBA00001974"/>
    </source>
</evidence>
<evidence type="ECO:0000256" key="3">
    <source>
        <dbReference type="ARBA" id="ARBA00004275"/>
    </source>
</evidence>
<dbReference type="GO" id="GO:0055088">
    <property type="term" value="P:lipid homeostasis"/>
    <property type="evidence" value="ECO:0007669"/>
    <property type="project" value="TreeGrafter"/>
</dbReference>
<feature type="domain" description="Acyl-CoA oxidase/dehydrogenase middle" evidence="16">
    <location>
        <begin position="149"/>
        <end position="258"/>
    </location>
</feature>
<dbReference type="Gene3D" id="2.40.110.10">
    <property type="entry name" value="Butyryl-CoA Dehydrogenase, subunit A, domain 2"/>
    <property type="match status" value="1"/>
</dbReference>
<dbReference type="GO" id="GO:0071949">
    <property type="term" value="F:FAD binding"/>
    <property type="evidence" value="ECO:0007669"/>
    <property type="project" value="InterPro"/>
</dbReference>
<evidence type="ECO:0000256" key="6">
    <source>
        <dbReference type="ARBA" id="ARBA00022630"/>
    </source>
</evidence>
<comment type="catalytic activity">
    <reaction evidence="1">
        <text>a 2,3-saturated acyl-CoA + O2 = a (2E)-enoyl-CoA + H2O2</text>
        <dbReference type="Rhea" id="RHEA:38959"/>
        <dbReference type="ChEBI" id="CHEBI:15379"/>
        <dbReference type="ChEBI" id="CHEBI:16240"/>
        <dbReference type="ChEBI" id="CHEBI:58856"/>
        <dbReference type="ChEBI" id="CHEBI:65111"/>
        <dbReference type="EC" id="1.3.3.6"/>
    </reaction>
</comment>
<keyword evidence="9" id="KW-0560">Oxidoreductase</keyword>